<keyword evidence="1" id="KW-0479">Metal-binding</keyword>
<proteinExistence type="predicted"/>
<evidence type="ECO:0000313" key="3">
    <source>
        <dbReference type="EMBL" id="CAL1698647.1"/>
    </source>
</evidence>
<protein>
    <recommendedName>
        <fullName evidence="2">Cupin type-2 domain-containing protein</fullName>
    </recommendedName>
</protein>
<feature type="domain" description="Cupin type-2" evidence="2">
    <location>
        <begin position="79"/>
        <end position="151"/>
    </location>
</feature>
<dbReference type="PANTHER" id="PTHR35848">
    <property type="entry name" value="OXALATE-BINDING PROTEIN"/>
    <property type="match status" value="1"/>
</dbReference>
<organism evidence="3 4">
    <name type="scientific">Somion occarium</name>
    <dbReference type="NCBI Taxonomy" id="3059160"/>
    <lineage>
        <taxon>Eukaryota</taxon>
        <taxon>Fungi</taxon>
        <taxon>Dikarya</taxon>
        <taxon>Basidiomycota</taxon>
        <taxon>Agaricomycotina</taxon>
        <taxon>Agaricomycetes</taxon>
        <taxon>Polyporales</taxon>
        <taxon>Cerrenaceae</taxon>
        <taxon>Somion</taxon>
    </lineage>
</organism>
<dbReference type="InterPro" id="IPR011051">
    <property type="entry name" value="RmlC_Cupin_sf"/>
</dbReference>
<name>A0ABP1CVA6_9APHY</name>
<dbReference type="Gene3D" id="2.60.120.10">
    <property type="entry name" value="Jelly Rolls"/>
    <property type="match status" value="1"/>
</dbReference>
<dbReference type="SUPFAM" id="SSF51182">
    <property type="entry name" value="RmlC-like cupins"/>
    <property type="match status" value="1"/>
</dbReference>
<keyword evidence="4" id="KW-1185">Reference proteome</keyword>
<dbReference type="InterPro" id="IPR013096">
    <property type="entry name" value="Cupin_2"/>
</dbReference>
<dbReference type="InterPro" id="IPR014710">
    <property type="entry name" value="RmlC-like_jellyroll"/>
</dbReference>
<evidence type="ECO:0000256" key="1">
    <source>
        <dbReference type="ARBA" id="ARBA00022723"/>
    </source>
</evidence>
<accession>A0ABP1CVA6</accession>
<dbReference type="Proteomes" id="UP001497453">
    <property type="component" value="Chromosome 10"/>
</dbReference>
<dbReference type="EMBL" id="OZ037953">
    <property type="protein sequence ID" value="CAL1698647.1"/>
    <property type="molecule type" value="Genomic_DNA"/>
</dbReference>
<evidence type="ECO:0000313" key="4">
    <source>
        <dbReference type="Proteomes" id="UP001497453"/>
    </source>
</evidence>
<dbReference type="Pfam" id="PF07883">
    <property type="entry name" value="Cupin_2"/>
    <property type="match status" value="1"/>
</dbReference>
<dbReference type="CDD" id="cd02224">
    <property type="entry name" value="cupin_SPO2919-like"/>
    <property type="match status" value="1"/>
</dbReference>
<gene>
    <name evidence="3" type="ORF">GFSPODELE1_LOCUS2244</name>
</gene>
<reference evidence="4" key="1">
    <citation type="submission" date="2024-04" db="EMBL/GenBank/DDBJ databases">
        <authorList>
            <person name="Shaw F."/>
            <person name="Minotto A."/>
        </authorList>
    </citation>
    <scope>NUCLEOTIDE SEQUENCE [LARGE SCALE GENOMIC DNA]</scope>
</reference>
<dbReference type="InterPro" id="IPR051610">
    <property type="entry name" value="GPI/OXD"/>
</dbReference>
<sequence>MSEVRKTATNHIEALFTLTVVYYQQGQLHAASVNANVIHTPSLADNNLRNIIHPRDPTCSRLQLPVGDKVGLTKTGVHYCRLPPGTTSTALHWHSHEDEWAYIVDAGRDCFLLTHDEGTNETKEVPLTTGDFLAFPAGTKVAHGFRTGKDSLVYLMGGSRESMDICHYPEIGQRLIIDRNGENWLVDEQHVKTQG</sequence>
<evidence type="ECO:0000259" key="2">
    <source>
        <dbReference type="Pfam" id="PF07883"/>
    </source>
</evidence>